<evidence type="ECO:0000313" key="3">
    <source>
        <dbReference type="Proteomes" id="UP000800200"/>
    </source>
</evidence>
<evidence type="ECO:0000259" key="1">
    <source>
        <dbReference type="Pfam" id="PF06985"/>
    </source>
</evidence>
<dbReference type="PANTHER" id="PTHR24148:SF78">
    <property type="entry name" value="HETEROKARYON INCOMPATIBILITY DOMAIN-CONTAINING PROTEIN"/>
    <property type="match status" value="1"/>
</dbReference>
<accession>A0A6A6DYC9</accession>
<dbReference type="Pfam" id="PF06985">
    <property type="entry name" value="HET"/>
    <property type="match status" value="1"/>
</dbReference>
<dbReference type="AlphaFoldDB" id="A0A6A6DYC9"/>
<keyword evidence="3" id="KW-1185">Reference proteome</keyword>
<proteinExistence type="predicted"/>
<dbReference type="EMBL" id="ML994639">
    <property type="protein sequence ID" value="KAF2184043.1"/>
    <property type="molecule type" value="Genomic_DNA"/>
</dbReference>
<dbReference type="InterPro" id="IPR010730">
    <property type="entry name" value="HET"/>
</dbReference>
<dbReference type="OrthoDB" id="194358at2759"/>
<dbReference type="PANTHER" id="PTHR24148">
    <property type="entry name" value="ANKYRIN REPEAT DOMAIN-CONTAINING PROTEIN 39 HOMOLOG-RELATED"/>
    <property type="match status" value="1"/>
</dbReference>
<dbReference type="InterPro" id="IPR052895">
    <property type="entry name" value="HetReg/Transcr_Mod"/>
</dbReference>
<gene>
    <name evidence="2" type="ORF">K469DRAFT_739522</name>
</gene>
<reference evidence="2" key="1">
    <citation type="journal article" date="2020" name="Stud. Mycol.">
        <title>101 Dothideomycetes genomes: a test case for predicting lifestyles and emergence of pathogens.</title>
        <authorList>
            <person name="Haridas S."/>
            <person name="Albert R."/>
            <person name="Binder M."/>
            <person name="Bloem J."/>
            <person name="Labutti K."/>
            <person name="Salamov A."/>
            <person name="Andreopoulos B."/>
            <person name="Baker S."/>
            <person name="Barry K."/>
            <person name="Bills G."/>
            <person name="Bluhm B."/>
            <person name="Cannon C."/>
            <person name="Castanera R."/>
            <person name="Culley D."/>
            <person name="Daum C."/>
            <person name="Ezra D."/>
            <person name="Gonzalez J."/>
            <person name="Henrissat B."/>
            <person name="Kuo A."/>
            <person name="Liang C."/>
            <person name="Lipzen A."/>
            <person name="Lutzoni F."/>
            <person name="Magnuson J."/>
            <person name="Mondo S."/>
            <person name="Nolan M."/>
            <person name="Ohm R."/>
            <person name="Pangilinan J."/>
            <person name="Park H.-J."/>
            <person name="Ramirez L."/>
            <person name="Alfaro M."/>
            <person name="Sun H."/>
            <person name="Tritt A."/>
            <person name="Yoshinaga Y."/>
            <person name="Zwiers L.-H."/>
            <person name="Turgeon B."/>
            <person name="Goodwin S."/>
            <person name="Spatafora J."/>
            <person name="Crous P."/>
            <person name="Grigoriev I."/>
        </authorList>
    </citation>
    <scope>NUCLEOTIDE SEQUENCE</scope>
    <source>
        <strain evidence="2">CBS 207.26</strain>
    </source>
</reference>
<evidence type="ECO:0000313" key="2">
    <source>
        <dbReference type="EMBL" id="KAF2184043.1"/>
    </source>
</evidence>
<organism evidence="2 3">
    <name type="scientific">Zopfia rhizophila CBS 207.26</name>
    <dbReference type="NCBI Taxonomy" id="1314779"/>
    <lineage>
        <taxon>Eukaryota</taxon>
        <taxon>Fungi</taxon>
        <taxon>Dikarya</taxon>
        <taxon>Ascomycota</taxon>
        <taxon>Pezizomycotina</taxon>
        <taxon>Dothideomycetes</taxon>
        <taxon>Dothideomycetes incertae sedis</taxon>
        <taxon>Zopfiaceae</taxon>
        <taxon>Zopfia</taxon>
    </lineage>
</organism>
<protein>
    <recommendedName>
        <fullName evidence="1">Heterokaryon incompatibility domain-containing protein</fullName>
    </recommendedName>
</protein>
<feature type="domain" description="Heterokaryon incompatibility" evidence="1">
    <location>
        <begin position="57"/>
        <end position="122"/>
    </location>
</feature>
<sequence length="243" mass="28001">MTLEIVSSYCYSSLRKRDGADSIRLLRLLPNDDENAMIECQLFDYFLPNSDTGTHLYEALSYVWGSPHKNHSITLDNSLSRLRNRYIKRVVWIDAICINQEDLKERGYQIQCMARIFGKAESFEEIGLAADNNLATPSNTTELRNNVLRLVKRPWFRHIRPLTALIMCGAAQIDGYTFCQSFRPKSTIWWSGPTFLEINPLAKLIDMYHAQKATERHDRIFALLGMSSHNLTMVGLSPYYNVL</sequence>
<name>A0A6A6DYC9_9PEZI</name>
<dbReference type="Proteomes" id="UP000800200">
    <property type="component" value="Unassembled WGS sequence"/>
</dbReference>